<proteinExistence type="inferred from homology"/>
<gene>
    <name evidence="12" type="ORF">TSPGSL018_10706</name>
    <name evidence="11" type="ORF">TSPGSL018_31327</name>
    <name evidence="13" type="ORF">TSPGSL018_3516</name>
</gene>
<accession>A0A061RPG0</accession>
<dbReference type="GO" id="GO:0005684">
    <property type="term" value="C:U2-type spliceosomal complex"/>
    <property type="evidence" value="ECO:0007669"/>
    <property type="project" value="TreeGrafter"/>
</dbReference>
<dbReference type="AlphaFoldDB" id="A0A061RPG0"/>
<dbReference type="EMBL" id="GBEZ01005015">
    <property type="protein sequence ID" value="JAC80252.1"/>
    <property type="molecule type" value="Transcribed_RNA"/>
</dbReference>
<evidence type="ECO:0000256" key="7">
    <source>
        <dbReference type="ARBA" id="ARBA00023242"/>
    </source>
</evidence>
<evidence type="ECO:0000313" key="12">
    <source>
        <dbReference type="EMBL" id="JAC80252.1"/>
    </source>
</evidence>
<evidence type="ECO:0000256" key="2">
    <source>
        <dbReference type="ARBA" id="ARBA00006695"/>
    </source>
</evidence>
<dbReference type="InterPro" id="IPR051376">
    <property type="entry name" value="CWC25_splicing_factor"/>
</dbReference>
<dbReference type="PANTHER" id="PTHR16196:SF0">
    <property type="entry name" value="PRE-MRNA-SPLICING FACTOR CWC25 HOMOLOG"/>
    <property type="match status" value="1"/>
</dbReference>
<reference evidence="11" key="1">
    <citation type="submission" date="2014-05" db="EMBL/GenBank/DDBJ databases">
        <title>The transcriptome of the halophilic microalga Tetraselmis sp. GSL018 isolated from the Great Salt Lake, Utah.</title>
        <authorList>
            <person name="Jinkerson R.E."/>
            <person name="D'Adamo S."/>
            <person name="Posewitz M.C."/>
        </authorList>
    </citation>
    <scope>NUCLEOTIDE SEQUENCE</scope>
    <source>
        <strain evidence="11">GSL018</strain>
    </source>
</reference>
<dbReference type="Pfam" id="PF12542">
    <property type="entry name" value="CWC25"/>
    <property type="match status" value="1"/>
</dbReference>
<keyword evidence="4" id="KW-0747">Spliceosome</keyword>
<sequence length="392" mass="45099">MGGGAPLAFLNKKSWHTGGLRQQEEVWKREQEYAKEQKKLQELKKQIEDERKREELQEVAAAGGHVQKTERLDWMYAGSIGSKQMADERTEAAMNQPAKLDASEEAQQSRCEKASVLPSFYAEDVPMAALEQWQRLNNDPLFAIKRQEAAARAKIKSNPVKMMEIQKEIKTLRGKKEKKEKKEKKDRKGGKEKKERRERGDAERESERSGHHGKRRRSRSGSPGRGREQDPAPRRDDASVQRPRGAYGLDSAHVPEHARRANGSTGESTRERLQEAARRKEEEERSAAERRRLEKHRVGRLTEDEKEQRRREMMSQASEHEAGRHTAVQNYTRQEEEEERDRARHADHSSFSSKINKDVFGATSSGAGIADRISRRAHYSERGSSARNSFRR</sequence>
<evidence type="ECO:0000256" key="6">
    <source>
        <dbReference type="ARBA" id="ARBA00023187"/>
    </source>
</evidence>
<evidence type="ECO:0000256" key="9">
    <source>
        <dbReference type="SAM" id="MobiDB-lite"/>
    </source>
</evidence>
<feature type="compositionally biased region" description="Basic and acidic residues" evidence="9">
    <location>
        <begin position="192"/>
        <end position="210"/>
    </location>
</feature>
<feature type="compositionally biased region" description="Basic and acidic residues" evidence="9">
    <location>
        <begin position="225"/>
        <end position="239"/>
    </location>
</feature>
<dbReference type="PANTHER" id="PTHR16196">
    <property type="entry name" value="CELL CYCLE CONTROL PROTEIN CWF25"/>
    <property type="match status" value="1"/>
</dbReference>
<comment type="similarity">
    <text evidence="2">Belongs to the CWC25 family.</text>
</comment>
<feature type="region of interest" description="Disordered" evidence="9">
    <location>
        <begin position="150"/>
        <end position="392"/>
    </location>
</feature>
<evidence type="ECO:0000259" key="10">
    <source>
        <dbReference type="SMART" id="SM01083"/>
    </source>
</evidence>
<dbReference type="InterPro" id="IPR022209">
    <property type="entry name" value="CWC25"/>
</dbReference>
<evidence type="ECO:0000256" key="3">
    <source>
        <dbReference type="ARBA" id="ARBA00022664"/>
    </source>
</evidence>
<feature type="region of interest" description="Disordered" evidence="9">
    <location>
        <begin position="89"/>
        <end position="110"/>
    </location>
</feature>
<feature type="domain" description="CBF1-interacting co-repressor CIR N-terminal" evidence="10">
    <location>
        <begin position="14"/>
        <end position="50"/>
    </location>
</feature>
<organism evidence="11">
    <name type="scientific">Tetraselmis sp. GSL018</name>
    <dbReference type="NCBI Taxonomy" id="582737"/>
    <lineage>
        <taxon>Eukaryota</taxon>
        <taxon>Viridiplantae</taxon>
        <taxon>Chlorophyta</taxon>
        <taxon>core chlorophytes</taxon>
        <taxon>Chlorodendrophyceae</taxon>
        <taxon>Chlorodendrales</taxon>
        <taxon>Chlorodendraceae</taxon>
        <taxon>Tetraselmis</taxon>
    </lineage>
</organism>
<feature type="compositionally biased region" description="Basic and acidic residues" evidence="9">
    <location>
        <begin position="300"/>
        <end position="324"/>
    </location>
</feature>
<feature type="compositionally biased region" description="Basic residues" evidence="9">
    <location>
        <begin position="172"/>
        <end position="191"/>
    </location>
</feature>
<dbReference type="GO" id="GO:0000398">
    <property type="term" value="P:mRNA splicing, via spliceosome"/>
    <property type="evidence" value="ECO:0007669"/>
    <property type="project" value="TreeGrafter"/>
</dbReference>
<keyword evidence="5 8" id="KW-0175">Coiled coil</keyword>
<dbReference type="EMBL" id="GBEZ01013551">
    <property type="protein sequence ID" value="JAC72446.1"/>
    <property type="molecule type" value="Transcribed_RNA"/>
</dbReference>
<dbReference type="EMBL" id="GBEZ01001618">
    <property type="protein sequence ID" value="JAC83371.1"/>
    <property type="molecule type" value="Transcribed_RNA"/>
</dbReference>
<dbReference type="Pfam" id="PF10197">
    <property type="entry name" value="Cir_N"/>
    <property type="match status" value="1"/>
</dbReference>
<feature type="coiled-coil region" evidence="8">
    <location>
        <begin position="26"/>
        <end position="60"/>
    </location>
</feature>
<feature type="compositionally biased region" description="Basic and acidic residues" evidence="9">
    <location>
        <begin position="268"/>
        <end position="292"/>
    </location>
</feature>
<name>A0A061RPG0_9CHLO</name>
<evidence type="ECO:0000256" key="1">
    <source>
        <dbReference type="ARBA" id="ARBA00004123"/>
    </source>
</evidence>
<dbReference type="InterPro" id="IPR019339">
    <property type="entry name" value="CIR_N_dom"/>
</dbReference>
<feature type="compositionally biased region" description="Polar residues" evidence="9">
    <location>
        <begin position="382"/>
        <end position="392"/>
    </location>
</feature>
<protein>
    <submittedName>
        <fullName evidence="11">Cbf1-interacting co-repressor cir isoform 2</fullName>
    </submittedName>
</protein>
<evidence type="ECO:0000313" key="13">
    <source>
        <dbReference type="EMBL" id="JAC83371.1"/>
    </source>
</evidence>
<evidence type="ECO:0000256" key="5">
    <source>
        <dbReference type="ARBA" id="ARBA00023054"/>
    </source>
</evidence>
<keyword evidence="3" id="KW-0507">mRNA processing</keyword>
<evidence type="ECO:0000313" key="11">
    <source>
        <dbReference type="EMBL" id="JAC72446.1"/>
    </source>
</evidence>
<comment type="subcellular location">
    <subcellularLocation>
        <location evidence="1">Nucleus</location>
    </subcellularLocation>
</comment>
<evidence type="ECO:0000256" key="4">
    <source>
        <dbReference type="ARBA" id="ARBA00022728"/>
    </source>
</evidence>
<keyword evidence="7" id="KW-0539">Nucleus</keyword>
<dbReference type="SMART" id="SM01083">
    <property type="entry name" value="Cir_N"/>
    <property type="match status" value="1"/>
</dbReference>
<keyword evidence="6" id="KW-0508">mRNA splicing</keyword>
<feature type="compositionally biased region" description="Basic and acidic residues" evidence="9">
    <location>
        <begin position="372"/>
        <end position="381"/>
    </location>
</feature>
<evidence type="ECO:0000256" key="8">
    <source>
        <dbReference type="SAM" id="Coils"/>
    </source>
</evidence>